<dbReference type="InterPro" id="IPR003337">
    <property type="entry name" value="Trehalose_PPase"/>
</dbReference>
<evidence type="ECO:0000256" key="1">
    <source>
        <dbReference type="ARBA" id="ARBA00006330"/>
    </source>
</evidence>
<dbReference type="InterPro" id="IPR001830">
    <property type="entry name" value="Glyco_trans_20"/>
</dbReference>
<dbReference type="InterPro" id="IPR036412">
    <property type="entry name" value="HAD-like_sf"/>
</dbReference>
<comment type="similarity">
    <text evidence="1">In the C-terminal section; belongs to the trehalose phosphatase family.</text>
</comment>
<dbReference type="Proteomes" id="UP001202180">
    <property type="component" value="Unassembled WGS sequence"/>
</dbReference>
<reference evidence="3 4" key="1">
    <citation type="submission" date="2022-04" db="EMBL/GenBank/DDBJ databases">
        <title>Spirosoma sp. strain RP8 genome sequencing and assembly.</title>
        <authorList>
            <person name="Jung Y."/>
        </authorList>
    </citation>
    <scope>NUCLEOTIDE SEQUENCE [LARGE SCALE GENOMIC DNA]</scope>
    <source>
        <strain evidence="3 4">RP8</strain>
    </source>
</reference>
<dbReference type="Pfam" id="PF02358">
    <property type="entry name" value="Trehalose_PPase"/>
    <property type="match status" value="1"/>
</dbReference>
<dbReference type="CDD" id="cd01627">
    <property type="entry name" value="HAD_TPP"/>
    <property type="match status" value="1"/>
</dbReference>
<dbReference type="PANTHER" id="PTHR10788:SF106">
    <property type="entry name" value="BCDNA.GH08860"/>
    <property type="match status" value="1"/>
</dbReference>
<dbReference type="Gene3D" id="3.30.70.1020">
    <property type="entry name" value="Trehalose-6-phosphate phosphatase related protein, domain 2"/>
    <property type="match status" value="1"/>
</dbReference>
<proteinExistence type="inferred from homology"/>
<dbReference type="NCBIfam" id="TIGR00685">
    <property type="entry name" value="T6PP"/>
    <property type="match status" value="1"/>
</dbReference>
<dbReference type="NCBIfam" id="NF011071">
    <property type="entry name" value="PRK14501.1"/>
    <property type="match status" value="1"/>
</dbReference>
<comment type="caution">
    <text evidence="3">The sequence shown here is derived from an EMBL/GenBank/DDBJ whole genome shotgun (WGS) entry which is preliminary data.</text>
</comment>
<accession>A0ABT0HLD2</accession>
<dbReference type="CDD" id="cd03788">
    <property type="entry name" value="GT20_TPS"/>
    <property type="match status" value="1"/>
</dbReference>
<dbReference type="InterPro" id="IPR023214">
    <property type="entry name" value="HAD_sf"/>
</dbReference>
<dbReference type="NCBIfam" id="TIGR01484">
    <property type="entry name" value="HAD-SF-IIB"/>
    <property type="match status" value="1"/>
</dbReference>
<dbReference type="Gene3D" id="3.40.50.2000">
    <property type="entry name" value="Glycogen Phosphorylase B"/>
    <property type="match status" value="2"/>
</dbReference>
<dbReference type="EMBL" id="JALPRF010000002">
    <property type="protein sequence ID" value="MCK8492948.1"/>
    <property type="molecule type" value="Genomic_DNA"/>
</dbReference>
<gene>
    <name evidence="3" type="ORF">M0L20_13860</name>
</gene>
<name>A0ABT0HLD2_9BACT</name>
<sequence>MERKNYMSNLNGTYKRLIIVAYRLPFSIKQTKEGVSLFQNSGGLVSAVLSMAEQMGQSAGDSGPKIHWIGHCDNSLKDIQQSAFEDEHFVAHPVFVDEDVHQAFYEGFCNDLIWPLFHYFPTFASFQENYFDAYQQVNNRFLEELTSIIEPGDLVWIHDFQLMLLPDLLRKAVPEATIGYFFHIPFPTFEIIKLLPRTWRQALMNGLLGADVVGFHTADYVKHFMHNVSEVVGLPIIEQRVVLDDRSVFVGDFPISIDFTKFDEGSQLEAVAEMRQHYQQLLNGNKIIFSVDRLDYAKGITYRLQGYERFLTQNPDWHNNVTFVMTVVPSRDKIGHYQEIKREIEETVGRINGLFGTIGWRPIVYSYLSLTFTELLALYTCCDVALITPIRDGMNLVCKEFIASRRDNQGVLILSELAGAAQELPDALIINPTDTQEVTAAIKEALEMQPAEQQDRMQKMRQHLQNHNVFRWSHNFLSAFMSDESWQSELATNLPIQSFIDAYQKAQHRLLLVDFDGTLAPIVNDPAKAQLSPTMQPVLHRLAEQNDLAIISGRNRAFLENAFRGFPVTLVAEHGSFIKKPDQDWQLLDMPASDWIEPVRATMNEYVDAYPESFIEEKETTIVWHYRNAKAEDIETKAVELATRLLSTPSAVKLTVMQGSKVIEVRTAQHSKGTIAQKLFEQTDYDFIVSMGDDTTDEDMFRQLPNWAYTLKVGAGITNARYRLARQRDVEMLLQQLDEVAINH</sequence>
<dbReference type="SUPFAM" id="SSF53756">
    <property type="entry name" value="UDP-Glycosyltransferase/glycogen phosphorylase"/>
    <property type="match status" value="1"/>
</dbReference>
<organism evidence="3 4">
    <name type="scientific">Spirosoma liriopis</name>
    <dbReference type="NCBI Taxonomy" id="2937440"/>
    <lineage>
        <taxon>Bacteria</taxon>
        <taxon>Pseudomonadati</taxon>
        <taxon>Bacteroidota</taxon>
        <taxon>Cytophagia</taxon>
        <taxon>Cytophagales</taxon>
        <taxon>Cytophagaceae</taxon>
        <taxon>Spirosoma</taxon>
    </lineage>
</organism>
<dbReference type="SUPFAM" id="SSF56784">
    <property type="entry name" value="HAD-like"/>
    <property type="match status" value="1"/>
</dbReference>
<evidence type="ECO:0000313" key="3">
    <source>
        <dbReference type="EMBL" id="MCK8492948.1"/>
    </source>
</evidence>
<dbReference type="Pfam" id="PF00982">
    <property type="entry name" value="Glyco_transf_20"/>
    <property type="match status" value="1"/>
</dbReference>
<dbReference type="InterPro" id="IPR006379">
    <property type="entry name" value="HAD-SF_hydro_IIB"/>
</dbReference>
<dbReference type="Gene3D" id="3.40.50.1000">
    <property type="entry name" value="HAD superfamily/HAD-like"/>
    <property type="match status" value="1"/>
</dbReference>
<dbReference type="RefSeq" id="WP_248477544.1">
    <property type="nucleotide sequence ID" value="NZ_JALPRF010000002.1"/>
</dbReference>
<protein>
    <submittedName>
        <fullName evidence="3">Bifunctional alpha,alpha-trehalose-phosphate synthase (UDP-forming)/trehalose-phosphatase</fullName>
    </submittedName>
</protein>
<keyword evidence="4" id="KW-1185">Reference proteome</keyword>
<evidence type="ECO:0000313" key="4">
    <source>
        <dbReference type="Proteomes" id="UP001202180"/>
    </source>
</evidence>
<dbReference type="PANTHER" id="PTHR10788">
    <property type="entry name" value="TREHALOSE-6-PHOSPHATE SYNTHASE"/>
    <property type="match status" value="1"/>
</dbReference>
<evidence type="ECO:0000256" key="2">
    <source>
        <dbReference type="ARBA" id="ARBA00008799"/>
    </source>
</evidence>
<comment type="similarity">
    <text evidence="2">Belongs to the glycosyltransferase 20 family.</text>
</comment>